<dbReference type="EMBL" id="CAMXCT010001705">
    <property type="protein sequence ID" value="CAI3992380.1"/>
    <property type="molecule type" value="Genomic_DNA"/>
</dbReference>
<evidence type="ECO:0000313" key="2">
    <source>
        <dbReference type="EMBL" id="CAI3992380.1"/>
    </source>
</evidence>
<keyword evidence="3" id="KW-0808">Transferase</keyword>
<name>A0A9P1CJ18_9DINO</name>
<comment type="caution">
    <text evidence="2">The sequence shown here is derived from an EMBL/GenBank/DDBJ whole genome shotgun (WGS) entry which is preliminary data.</text>
</comment>
<comment type="similarity">
    <text evidence="1">Belongs to the protein kinase superfamily. ADCK protein kinase family.</text>
</comment>
<proteinExistence type="inferred from homology"/>
<dbReference type="PANTHER" id="PTHR10566:SF118">
    <property type="entry name" value="PROTEIN KINASE DOMAIN-CONTAINING PROTEIN"/>
    <property type="match status" value="1"/>
</dbReference>
<dbReference type="EMBL" id="CAMXCT020001705">
    <property type="protein sequence ID" value="CAL1145755.1"/>
    <property type="molecule type" value="Genomic_DNA"/>
</dbReference>
<dbReference type="GO" id="GO:0016301">
    <property type="term" value="F:kinase activity"/>
    <property type="evidence" value="ECO:0007669"/>
    <property type="project" value="UniProtKB-KW"/>
</dbReference>
<keyword evidence="3" id="KW-0418">Kinase</keyword>
<keyword evidence="4" id="KW-1185">Reference proteome</keyword>
<evidence type="ECO:0000313" key="4">
    <source>
        <dbReference type="Proteomes" id="UP001152797"/>
    </source>
</evidence>
<accession>A0A9P1CJ18</accession>
<reference evidence="3 4" key="2">
    <citation type="submission" date="2024-05" db="EMBL/GenBank/DDBJ databases">
        <authorList>
            <person name="Chen Y."/>
            <person name="Shah S."/>
            <person name="Dougan E. K."/>
            <person name="Thang M."/>
            <person name="Chan C."/>
        </authorList>
    </citation>
    <scope>NUCLEOTIDE SEQUENCE [LARGE SCALE GENOMIC DNA]</scope>
</reference>
<dbReference type="PANTHER" id="PTHR10566">
    <property type="entry name" value="CHAPERONE-ACTIVITY OF BC1 COMPLEX CABC1 -RELATED"/>
    <property type="match status" value="1"/>
</dbReference>
<feature type="non-terminal residue" evidence="2">
    <location>
        <position position="284"/>
    </location>
</feature>
<evidence type="ECO:0000313" key="3">
    <source>
        <dbReference type="EMBL" id="CAL4779692.1"/>
    </source>
</evidence>
<dbReference type="InterPro" id="IPR050154">
    <property type="entry name" value="UbiB_kinase"/>
</dbReference>
<protein>
    <submittedName>
        <fullName evidence="3">Uncharacterized aarF domain-containing protein kinase At1g71810, chloroplastic</fullName>
    </submittedName>
</protein>
<evidence type="ECO:0000256" key="1">
    <source>
        <dbReference type="ARBA" id="ARBA00009670"/>
    </source>
</evidence>
<dbReference type="Proteomes" id="UP001152797">
    <property type="component" value="Unassembled WGS sequence"/>
</dbReference>
<dbReference type="OrthoDB" id="429099at2759"/>
<dbReference type="EMBL" id="CAMXCT030001705">
    <property type="protein sequence ID" value="CAL4779692.1"/>
    <property type="molecule type" value="Genomic_DNA"/>
</dbReference>
<reference evidence="2" key="1">
    <citation type="submission" date="2022-10" db="EMBL/GenBank/DDBJ databases">
        <authorList>
            <person name="Chen Y."/>
            <person name="Dougan E. K."/>
            <person name="Chan C."/>
            <person name="Rhodes N."/>
            <person name="Thang M."/>
        </authorList>
    </citation>
    <scope>NUCLEOTIDE SEQUENCE</scope>
</reference>
<sequence>MDYLMDFKDLAALNSLVADISEALRQQILRYIAHILANDYSAIPADLVAMGFIAPRGMIAMEEEKVARSISDVFQSLAAGGTAQQRIADVLPALGKIKQQYGSIGQIPAAFVYILRCFSILEGHGLRLDRNYRIVEDCYPYLASWAMRAKAADAVLIRSVLYGKSAGSKVGVPDTQQVLSLLRGLTRVVQDRAEDGSIGGGQLAEDLRSSLRSLRKARALQDVLLQEVARAVDVLGREVAEKSLPSGWLHLVGNFQRNEEDEAVLAALQQLREAMLQELIASIE</sequence>
<gene>
    <name evidence="2" type="ORF">C1SCF055_LOCUS19216</name>
</gene>
<dbReference type="AlphaFoldDB" id="A0A9P1CJ18"/>
<organism evidence="2">
    <name type="scientific">Cladocopium goreaui</name>
    <dbReference type="NCBI Taxonomy" id="2562237"/>
    <lineage>
        <taxon>Eukaryota</taxon>
        <taxon>Sar</taxon>
        <taxon>Alveolata</taxon>
        <taxon>Dinophyceae</taxon>
        <taxon>Suessiales</taxon>
        <taxon>Symbiodiniaceae</taxon>
        <taxon>Cladocopium</taxon>
    </lineage>
</organism>